<dbReference type="Gramene" id="rna-AYBTSS11_LOCUS21194">
    <property type="protein sequence ID" value="CAJ1967464.1"/>
    <property type="gene ID" value="gene-AYBTSS11_LOCUS21194"/>
</dbReference>
<dbReference type="SUPFAM" id="SSF103612">
    <property type="entry name" value="SBT domain"/>
    <property type="match status" value="2"/>
</dbReference>
<keyword evidence="2 4" id="KW-0863">Zinc-finger</keyword>
<dbReference type="GO" id="GO:0008270">
    <property type="term" value="F:zinc ion binding"/>
    <property type="evidence" value="ECO:0007669"/>
    <property type="project" value="UniProtKB-KW"/>
</dbReference>
<evidence type="ECO:0000256" key="4">
    <source>
        <dbReference type="PROSITE-ProRule" id="PRU00470"/>
    </source>
</evidence>
<dbReference type="GO" id="GO:0003677">
    <property type="term" value="F:DNA binding"/>
    <property type="evidence" value="ECO:0007669"/>
    <property type="project" value="InterPro"/>
</dbReference>
<dbReference type="PROSITE" id="PS51141">
    <property type="entry name" value="ZF_SBP"/>
    <property type="match status" value="1"/>
</dbReference>
<feature type="region of interest" description="Disordered" evidence="5">
    <location>
        <begin position="1"/>
        <end position="23"/>
    </location>
</feature>
<dbReference type="Pfam" id="PF03110">
    <property type="entry name" value="SBP"/>
    <property type="match status" value="2"/>
</dbReference>
<feature type="domain" description="SBP-type" evidence="6">
    <location>
        <begin position="73"/>
        <end position="202"/>
    </location>
</feature>
<sequence>MSSGSVTKAPPSSSSSPNSSAESLDGLKFGQKIYFEDVSVAAAATTQGAKASAGVSSSSSKKGRVGSVQPPQPPRCQVAGCKVDLTGAKAYYSRHKVCAMHSKSPTVVVAGLEQRFCQQCSRKAHVCGFVISVVTDSAVENNGALVSLCCFFSSLLLFQEVLATKFELSRAGKRFHLLAEFDQGKRSCRRRLAGHNERRRKPPPSSILASRYSRLSSPIFDSNGRAGGILMEFASYPKLTWRNTLPTPRSAELLPGNHAATLTWQASSDTPSEFFLQGSGSGGTSFLGSKHPLVESYSGVTDSNCALSLLSNQTWGSRTIRPSVELNNNMLNFNGTSMTQFAASSQVAAMHQLSNATSWYLKGFDSPEGVPDLGLGQISPSLHSHLHGELDVSQPGRRHYMDLGESRASASYEQDMDHLNVA</sequence>
<dbReference type="InterPro" id="IPR044817">
    <property type="entry name" value="SBP-like"/>
</dbReference>
<dbReference type="InterPro" id="IPR004333">
    <property type="entry name" value="SBP_dom"/>
</dbReference>
<feature type="compositionally biased region" description="Low complexity" evidence="5">
    <location>
        <begin position="50"/>
        <end position="68"/>
    </location>
</feature>
<evidence type="ECO:0000313" key="7">
    <source>
        <dbReference type="EMBL" id="CAJ1967464.1"/>
    </source>
</evidence>
<name>A0AA86SUY6_9FABA</name>
<dbReference type="InterPro" id="IPR036893">
    <property type="entry name" value="SBP_sf"/>
</dbReference>
<evidence type="ECO:0000256" key="2">
    <source>
        <dbReference type="ARBA" id="ARBA00022771"/>
    </source>
</evidence>
<dbReference type="Gene3D" id="4.10.1100.10">
    <property type="entry name" value="Transcription factor, SBP-box domain"/>
    <property type="match status" value="1"/>
</dbReference>
<proteinExistence type="predicted"/>
<evidence type="ECO:0000256" key="1">
    <source>
        <dbReference type="ARBA" id="ARBA00022723"/>
    </source>
</evidence>
<organism evidence="7 8">
    <name type="scientific">Sphenostylis stenocarpa</name>
    <dbReference type="NCBI Taxonomy" id="92480"/>
    <lineage>
        <taxon>Eukaryota</taxon>
        <taxon>Viridiplantae</taxon>
        <taxon>Streptophyta</taxon>
        <taxon>Embryophyta</taxon>
        <taxon>Tracheophyta</taxon>
        <taxon>Spermatophyta</taxon>
        <taxon>Magnoliopsida</taxon>
        <taxon>eudicotyledons</taxon>
        <taxon>Gunneridae</taxon>
        <taxon>Pentapetalae</taxon>
        <taxon>rosids</taxon>
        <taxon>fabids</taxon>
        <taxon>Fabales</taxon>
        <taxon>Fabaceae</taxon>
        <taxon>Papilionoideae</taxon>
        <taxon>50 kb inversion clade</taxon>
        <taxon>NPAAA clade</taxon>
        <taxon>indigoferoid/millettioid clade</taxon>
        <taxon>Phaseoleae</taxon>
        <taxon>Sphenostylis</taxon>
    </lineage>
</organism>
<dbReference type="PANTHER" id="PTHR31251">
    <property type="entry name" value="SQUAMOSA PROMOTER-BINDING-LIKE PROTEIN 4"/>
    <property type="match status" value="1"/>
</dbReference>
<feature type="region of interest" description="Disordered" evidence="5">
    <location>
        <begin position="50"/>
        <end position="73"/>
    </location>
</feature>
<reference evidence="7" key="1">
    <citation type="submission" date="2023-10" db="EMBL/GenBank/DDBJ databases">
        <authorList>
            <person name="Domelevo Entfellner J.-B."/>
        </authorList>
    </citation>
    <scope>NUCLEOTIDE SEQUENCE</scope>
</reference>
<evidence type="ECO:0000256" key="3">
    <source>
        <dbReference type="ARBA" id="ARBA00022833"/>
    </source>
</evidence>
<dbReference type="EMBL" id="OY731404">
    <property type="protein sequence ID" value="CAJ1967464.1"/>
    <property type="molecule type" value="Genomic_DNA"/>
</dbReference>
<evidence type="ECO:0000256" key="5">
    <source>
        <dbReference type="SAM" id="MobiDB-lite"/>
    </source>
</evidence>
<dbReference type="AlphaFoldDB" id="A0AA86SUY6"/>
<dbReference type="GO" id="GO:0005634">
    <property type="term" value="C:nucleus"/>
    <property type="evidence" value="ECO:0007669"/>
    <property type="project" value="InterPro"/>
</dbReference>
<keyword evidence="8" id="KW-1185">Reference proteome</keyword>
<protein>
    <recommendedName>
        <fullName evidence="6">SBP-type domain-containing protein</fullName>
    </recommendedName>
</protein>
<dbReference type="PANTHER" id="PTHR31251:SF191">
    <property type="entry name" value="SBP-TYPE DOMAIN-CONTAINING PROTEIN"/>
    <property type="match status" value="1"/>
</dbReference>
<gene>
    <name evidence="7" type="ORF">AYBTSS11_LOCUS21194</name>
</gene>
<evidence type="ECO:0000259" key="6">
    <source>
        <dbReference type="PROSITE" id="PS51141"/>
    </source>
</evidence>
<keyword evidence="1" id="KW-0479">Metal-binding</keyword>
<keyword evidence="3" id="KW-0862">Zinc</keyword>
<accession>A0AA86SUY6</accession>
<evidence type="ECO:0000313" key="8">
    <source>
        <dbReference type="Proteomes" id="UP001189624"/>
    </source>
</evidence>
<dbReference type="Proteomes" id="UP001189624">
    <property type="component" value="Chromosome 7"/>
</dbReference>